<dbReference type="InterPro" id="IPR012944">
    <property type="entry name" value="SusD_RagB_dom"/>
</dbReference>
<sequence>MKNINSKFIKGIRVFSVALFIGLVSCSKDYLEIDAFGSPVVENFYKTPADMEQALTAAYNPMREQYTSFNQVWSSDLFMGDIGTDDIEKGGLSLADIPFLLEKQEYTLTTNNTYLNFRWDIQFRGVLYANLVLDNIDQVIFTDANRKKEITAEAHFLRAYYYFNLVTFFGGVPLYDKPLPYQEADIPRSSTAETYAFIEQDLIKAIQDLPSRFTKPISFQGHADKGAALGYMMRISLYQNKMDQVKQYGEELFELPYELIDLNTIFQPLGEWSKESIFEINYSSNTSGLGTAVPKQMMPRTPDGQGFGFSQIKQNLVDEYETNDPRLSAYIFDDSRVYGTGHYNKKYSWKPFSGYSIPTVGGQLNSDQNLRLIRLADAYLMYAEAIYNIDPVTAVQYVNKVRKRARGTALPTVVPDLLVTLSGQPLLNAIYHERRVELGGEGLRFQDLIRTGRAKTILAPLGFVENKNEVMPIPQTQIDLSNKILMQNNY</sequence>
<comment type="subcellular location">
    <subcellularLocation>
        <location evidence="1">Cell outer membrane</location>
    </subcellularLocation>
</comment>
<evidence type="ECO:0000259" key="7">
    <source>
        <dbReference type="Pfam" id="PF14322"/>
    </source>
</evidence>
<dbReference type="PROSITE" id="PS51257">
    <property type="entry name" value="PROKAR_LIPOPROTEIN"/>
    <property type="match status" value="1"/>
</dbReference>
<feature type="domain" description="SusD-like N-terminal" evidence="7">
    <location>
        <begin position="50"/>
        <end position="237"/>
    </location>
</feature>
<keyword evidence="5" id="KW-0998">Cell outer membrane</keyword>
<protein>
    <submittedName>
        <fullName evidence="8">Membrane protein</fullName>
    </submittedName>
</protein>
<organism evidence="8 9">
    <name type="scientific">Flavobacterium flevense</name>
    <dbReference type="NCBI Taxonomy" id="983"/>
    <lineage>
        <taxon>Bacteria</taxon>
        <taxon>Pseudomonadati</taxon>
        <taxon>Bacteroidota</taxon>
        <taxon>Flavobacteriia</taxon>
        <taxon>Flavobacteriales</taxon>
        <taxon>Flavobacteriaceae</taxon>
        <taxon>Flavobacterium</taxon>
    </lineage>
</organism>
<dbReference type="GO" id="GO:0009279">
    <property type="term" value="C:cell outer membrane"/>
    <property type="evidence" value="ECO:0007669"/>
    <property type="project" value="UniProtKB-SubCell"/>
</dbReference>
<dbReference type="CDD" id="cd08977">
    <property type="entry name" value="SusD"/>
    <property type="match status" value="1"/>
</dbReference>
<dbReference type="RefSeq" id="WP_234982678.1">
    <property type="nucleotide sequence ID" value="NZ_BJNP01000020.1"/>
</dbReference>
<proteinExistence type="inferred from homology"/>
<dbReference type="EMBL" id="BJNP01000020">
    <property type="protein sequence ID" value="GEC72503.1"/>
    <property type="molecule type" value="Genomic_DNA"/>
</dbReference>
<dbReference type="Gene3D" id="1.25.40.390">
    <property type="match status" value="1"/>
</dbReference>
<evidence type="ECO:0000256" key="1">
    <source>
        <dbReference type="ARBA" id="ARBA00004442"/>
    </source>
</evidence>
<feature type="domain" description="RagB/SusD" evidence="6">
    <location>
        <begin position="340"/>
        <end position="460"/>
    </location>
</feature>
<dbReference type="InterPro" id="IPR033985">
    <property type="entry name" value="SusD-like_N"/>
</dbReference>
<dbReference type="Pfam" id="PF14322">
    <property type="entry name" value="SusD-like_3"/>
    <property type="match status" value="1"/>
</dbReference>
<evidence type="ECO:0000313" key="8">
    <source>
        <dbReference type="EMBL" id="GEC72503.1"/>
    </source>
</evidence>
<accession>A0A4Y4B1C6</accession>
<evidence type="ECO:0000256" key="2">
    <source>
        <dbReference type="ARBA" id="ARBA00006275"/>
    </source>
</evidence>
<evidence type="ECO:0000256" key="3">
    <source>
        <dbReference type="ARBA" id="ARBA00022729"/>
    </source>
</evidence>
<dbReference type="SUPFAM" id="SSF48452">
    <property type="entry name" value="TPR-like"/>
    <property type="match status" value="1"/>
</dbReference>
<dbReference type="Pfam" id="PF07980">
    <property type="entry name" value="SusD_RagB"/>
    <property type="match status" value="1"/>
</dbReference>
<dbReference type="AlphaFoldDB" id="A0A4Y4B1C6"/>
<evidence type="ECO:0000256" key="5">
    <source>
        <dbReference type="ARBA" id="ARBA00023237"/>
    </source>
</evidence>
<evidence type="ECO:0000256" key="4">
    <source>
        <dbReference type="ARBA" id="ARBA00023136"/>
    </source>
</evidence>
<reference evidence="8 9" key="1">
    <citation type="submission" date="2019-06" db="EMBL/GenBank/DDBJ databases">
        <title>Whole genome shotgun sequence of Flavobacterium flevense NBRC 14960.</title>
        <authorList>
            <person name="Hosoyama A."/>
            <person name="Uohara A."/>
            <person name="Ohji S."/>
            <person name="Ichikawa N."/>
        </authorList>
    </citation>
    <scope>NUCLEOTIDE SEQUENCE [LARGE SCALE GENOMIC DNA]</scope>
    <source>
        <strain evidence="8 9">NBRC 14960</strain>
    </source>
</reference>
<dbReference type="InterPro" id="IPR011990">
    <property type="entry name" value="TPR-like_helical_dom_sf"/>
</dbReference>
<evidence type="ECO:0000313" key="9">
    <source>
        <dbReference type="Proteomes" id="UP000316775"/>
    </source>
</evidence>
<keyword evidence="4" id="KW-0472">Membrane</keyword>
<comment type="similarity">
    <text evidence="2">Belongs to the SusD family.</text>
</comment>
<dbReference type="Proteomes" id="UP000316775">
    <property type="component" value="Unassembled WGS sequence"/>
</dbReference>
<dbReference type="STRING" id="983.SAMN05443543_11312"/>
<gene>
    <name evidence="8" type="ORF">FFL01_20420</name>
</gene>
<keyword evidence="9" id="KW-1185">Reference proteome</keyword>
<keyword evidence="3" id="KW-0732">Signal</keyword>
<comment type="caution">
    <text evidence="8">The sequence shown here is derived from an EMBL/GenBank/DDBJ whole genome shotgun (WGS) entry which is preliminary data.</text>
</comment>
<name>A0A4Y4B1C6_9FLAO</name>
<evidence type="ECO:0000259" key="6">
    <source>
        <dbReference type="Pfam" id="PF07980"/>
    </source>
</evidence>